<evidence type="ECO:0000313" key="7">
    <source>
        <dbReference type="EMBL" id="KAH9305699.1"/>
    </source>
</evidence>
<protein>
    <recommendedName>
        <fullName evidence="6">Flavin-containing monooxygenase</fullName>
        <ecNumber evidence="6">1.-.-.-</ecNumber>
    </recommendedName>
</protein>
<dbReference type="PIRSF" id="PIRSF000332">
    <property type="entry name" value="FMO"/>
    <property type="match status" value="1"/>
</dbReference>
<keyword evidence="8" id="KW-1185">Reference proteome</keyword>
<comment type="caution">
    <text evidence="7">The sequence shown here is derived from an EMBL/GenBank/DDBJ whole genome shotgun (WGS) entry which is preliminary data.</text>
</comment>
<gene>
    <name evidence="7" type="ORF">KI387_010103</name>
</gene>
<proteinExistence type="inferred from homology"/>
<dbReference type="GO" id="GO:0050661">
    <property type="term" value="F:NADP binding"/>
    <property type="evidence" value="ECO:0007669"/>
    <property type="project" value="InterPro"/>
</dbReference>
<keyword evidence="2 6" id="KW-0285">Flavoprotein</keyword>
<evidence type="ECO:0000256" key="5">
    <source>
        <dbReference type="ARBA" id="ARBA00023002"/>
    </source>
</evidence>
<name>A0AA38FKI5_TAXCH</name>
<evidence type="ECO:0000256" key="6">
    <source>
        <dbReference type="RuleBase" id="RU361177"/>
    </source>
</evidence>
<dbReference type="GO" id="GO:0050660">
    <property type="term" value="F:flavin adenine dinucleotide binding"/>
    <property type="evidence" value="ECO:0007669"/>
    <property type="project" value="InterPro"/>
</dbReference>
<keyword evidence="6" id="KW-0503">Monooxygenase</keyword>
<dbReference type="InterPro" id="IPR020946">
    <property type="entry name" value="Flavin_mOase-like"/>
</dbReference>
<dbReference type="InterPro" id="IPR050346">
    <property type="entry name" value="FMO-like"/>
</dbReference>
<keyword evidence="3 6" id="KW-0274">FAD</keyword>
<dbReference type="PANTHER" id="PTHR23023">
    <property type="entry name" value="DIMETHYLANILINE MONOOXYGENASE"/>
    <property type="match status" value="1"/>
</dbReference>
<dbReference type="EMBL" id="JAHRHJ020000008">
    <property type="protein sequence ID" value="KAH9305699.1"/>
    <property type="molecule type" value="Genomic_DNA"/>
</dbReference>
<dbReference type="GO" id="GO:0004499">
    <property type="term" value="F:N,N-dimethylaniline monooxygenase activity"/>
    <property type="evidence" value="ECO:0007669"/>
    <property type="project" value="InterPro"/>
</dbReference>
<accession>A0AA38FKI5</accession>
<dbReference type="InterPro" id="IPR036188">
    <property type="entry name" value="FAD/NAD-bd_sf"/>
</dbReference>
<dbReference type="InterPro" id="IPR000960">
    <property type="entry name" value="Flavin_mOase"/>
</dbReference>
<dbReference type="SUPFAM" id="SSF51905">
    <property type="entry name" value="FAD/NAD(P)-binding domain"/>
    <property type="match status" value="2"/>
</dbReference>
<sequence length="503" mass="57788">MSGILAAKYLLHIGLNPTVFEAKQGIGGVWRETFASTKLQTPRPAFQFTDFPWPSHVTTQLPTQSQVMDYFHSYANHFRLLDHIQFNSKVVGIRYLGKESMECLGLWGKNRGPYAEGTVWEVGVQKSNGDSLEWHHFDFLVMCIGRYGDVPKIPSFPTSKGPEVFQGKVIHTMDYSALNKTQADELLKGKRVVVIGFQKSALDFAVECAEANQGDGGKSCTMVFRTVHWTVPHYYKCWGVPLPFLYGTRFAQFLLEKPDRSFLLTSIFRLFAPLRWAMSKFVELYLLWKFPLKKYGLVPDHSFLKEISSCQIATLPDKLFPKAEEGLIRFSKASTWSFSSKGIMIDDVTEVEADVVILGTGYDGETKLKTLLPKQFADVLENPEGVVRLYRGLIHPNIPQMAILGYPESLSTLHSSEIRCQWLAYFLSGKFVLPSIKDMEEYTDRMEKYMKRITPFYWKSCYATFQIWDNDNLCTDMGWNPMRKRNCFQELFSPYSNLDYRQV</sequence>
<keyword evidence="4" id="KW-0521">NADP</keyword>
<comment type="cofactor">
    <cofactor evidence="6">
        <name>FAD</name>
        <dbReference type="ChEBI" id="CHEBI:57692"/>
    </cofactor>
</comment>
<comment type="similarity">
    <text evidence="1 6">Belongs to the FMO family.</text>
</comment>
<dbReference type="Pfam" id="PF00743">
    <property type="entry name" value="FMO-like"/>
    <property type="match status" value="1"/>
</dbReference>
<evidence type="ECO:0000256" key="1">
    <source>
        <dbReference type="ARBA" id="ARBA00009183"/>
    </source>
</evidence>
<dbReference type="OMA" id="FKPWTGK"/>
<dbReference type="FunFam" id="3.50.50.60:FF:000403">
    <property type="entry name" value="Flavin-containing monooxygenase"/>
    <property type="match status" value="1"/>
</dbReference>
<evidence type="ECO:0000256" key="4">
    <source>
        <dbReference type="ARBA" id="ARBA00022857"/>
    </source>
</evidence>
<dbReference type="EC" id="1.-.-.-" evidence="6"/>
<reference evidence="7 8" key="1">
    <citation type="journal article" date="2021" name="Nat. Plants">
        <title>The Taxus genome provides insights into paclitaxel biosynthesis.</title>
        <authorList>
            <person name="Xiong X."/>
            <person name="Gou J."/>
            <person name="Liao Q."/>
            <person name="Li Y."/>
            <person name="Zhou Q."/>
            <person name="Bi G."/>
            <person name="Li C."/>
            <person name="Du R."/>
            <person name="Wang X."/>
            <person name="Sun T."/>
            <person name="Guo L."/>
            <person name="Liang H."/>
            <person name="Lu P."/>
            <person name="Wu Y."/>
            <person name="Zhang Z."/>
            <person name="Ro D.K."/>
            <person name="Shang Y."/>
            <person name="Huang S."/>
            <person name="Yan J."/>
        </authorList>
    </citation>
    <scope>NUCLEOTIDE SEQUENCE [LARGE SCALE GENOMIC DNA]</scope>
    <source>
        <strain evidence="7">Ta-2019</strain>
    </source>
</reference>
<dbReference type="Gene3D" id="3.50.50.60">
    <property type="entry name" value="FAD/NAD(P)-binding domain"/>
    <property type="match status" value="2"/>
</dbReference>
<organism evidence="7 8">
    <name type="scientific">Taxus chinensis</name>
    <name type="common">Chinese yew</name>
    <name type="synonym">Taxus wallichiana var. chinensis</name>
    <dbReference type="NCBI Taxonomy" id="29808"/>
    <lineage>
        <taxon>Eukaryota</taxon>
        <taxon>Viridiplantae</taxon>
        <taxon>Streptophyta</taxon>
        <taxon>Embryophyta</taxon>
        <taxon>Tracheophyta</taxon>
        <taxon>Spermatophyta</taxon>
        <taxon>Pinopsida</taxon>
        <taxon>Pinidae</taxon>
        <taxon>Conifers II</taxon>
        <taxon>Cupressales</taxon>
        <taxon>Taxaceae</taxon>
        <taxon>Taxus</taxon>
    </lineage>
</organism>
<evidence type="ECO:0000313" key="8">
    <source>
        <dbReference type="Proteomes" id="UP000824469"/>
    </source>
</evidence>
<keyword evidence="5 6" id="KW-0560">Oxidoreductase</keyword>
<evidence type="ECO:0000256" key="2">
    <source>
        <dbReference type="ARBA" id="ARBA00022630"/>
    </source>
</evidence>
<dbReference type="AlphaFoldDB" id="A0AA38FKI5"/>
<evidence type="ECO:0000256" key="3">
    <source>
        <dbReference type="ARBA" id="ARBA00022827"/>
    </source>
</evidence>
<dbReference type="Proteomes" id="UP000824469">
    <property type="component" value="Unassembled WGS sequence"/>
</dbReference>